<dbReference type="AlphaFoldDB" id="A0A4R1FRX0"/>
<dbReference type="InterPro" id="IPR036097">
    <property type="entry name" value="HisK_dim/P_sf"/>
</dbReference>
<organism evidence="13 14">
    <name type="scientific">Nocardia alba</name>
    <dbReference type="NCBI Taxonomy" id="225051"/>
    <lineage>
        <taxon>Bacteria</taxon>
        <taxon>Bacillati</taxon>
        <taxon>Actinomycetota</taxon>
        <taxon>Actinomycetes</taxon>
        <taxon>Mycobacteriales</taxon>
        <taxon>Nocardiaceae</taxon>
        <taxon>Nocardia</taxon>
    </lineage>
</organism>
<gene>
    <name evidence="13" type="ORF">DFR71_3786</name>
</gene>
<dbReference type="InterPro" id="IPR036890">
    <property type="entry name" value="HATPase_C_sf"/>
</dbReference>
<comment type="catalytic activity">
    <reaction evidence="1">
        <text>ATP + protein L-histidine = ADP + protein N-phospho-L-histidine.</text>
        <dbReference type="EC" id="2.7.13.3"/>
    </reaction>
</comment>
<keyword evidence="7 13" id="KW-0418">Kinase</keyword>
<dbReference type="PANTHER" id="PTHR45436:SF5">
    <property type="entry name" value="SENSOR HISTIDINE KINASE TRCS"/>
    <property type="match status" value="1"/>
</dbReference>
<dbReference type="RefSeq" id="WP_067447230.1">
    <property type="nucleotide sequence ID" value="NZ_SMFR01000002.1"/>
</dbReference>
<dbReference type="InterPro" id="IPR050428">
    <property type="entry name" value="TCS_sensor_his_kinase"/>
</dbReference>
<keyword evidence="10 11" id="KW-0472">Membrane</keyword>
<evidence type="ECO:0000256" key="6">
    <source>
        <dbReference type="ARBA" id="ARBA00022692"/>
    </source>
</evidence>
<dbReference type="SUPFAM" id="SSF55874">
    <property type="entry name" value="ATPase domain of HSP90 chaperone/DNA topoisomerase II/histidine kinase"/>
    <property type="match status" value="1"/>
</dbReference>
<proteinExistence type="predicted"/>
<dbReference type="EMBL" id="SMFR01000002">
    <property type="protein sequence ID" value="TCJ97737.1"/>
    <property type="molecule type" value="Genomic_DNA"/>
</dbReference>
<dbReference type="CDD" id="cd00082">
    <property type="entry name" value="HisKA"/>
    <property type="match status" value="1"/>
</dbReference>
<feature type="domain" description="Histidine kinase" evidence="12">
    <location>
        <begin position="240"/>
        <end position="452"/>
    </location>
</feature>
<evidence type="ECO:0000256" key="5">
    <source>
        <dbReference type="ARBA" id="ARBA00022679"/>
    </source>
</evidence>
<dbReference type="PANTHER" id="PTHR45436">
    <property type="entry name" value="SENSOR HISTIDINE KINASE YKOH"/>
    <property type="match status" value="1"/>
</dbReference>
<evidence type="ECO:0000256" key="7">
    <source>
        <dbReference type="ARBA" id="ARBA00022777"/>
    </source>
</evidence>
<keyword evidence="14" id="KW-1185">Reference proteome</keyword>
<evidence type="ECO:0000256" key="2">
    <source>
        <dbReference type="ARBA" id="ARBA00004236"/>
    </source>
</evidence>
<evidence type="ECO:0000313" key="14">
    <source>
        <dbReference type="Proteomes" id="UP000294856"/>
    </source>
</evidence>
<reference evidence="13 14" key="1">
    <citation type="submission" date="2019-03" db="EMBL/GenBank/DDBJ databases">
        <title>Genomic Encyclopedia of Type Strains, Phase IV (KMG-IV): sequencing the most valuable type-strain genomes for metagenomic binning, comparative biology and taxonomic classification.</title>
        <authorList>
            <person name="Goeker M."/>
        </authorList>
    </citation>
    <scope>NUCLEOTIDE SEQUENCE [LARGE SCALE GENOMIC DNA]</scope>
    <source>
        <strain evidence="13 14">DSM 44684</strain>
    </source>
</reference>
<dbReference type="Gene3D" id="3.30.565.10">
    <property type="entry name" value="Histidine kinase-like ATPase, C-terminal domain"/>
    <property type="match status" value="1"/>
</dbReference>
<accession>A0A4R1FRX0</accession>
<evidence type="ECO:0000256" key="3">
    <source>
        <dbReference type="ARBA" id="ARBA00012438"/>
    </source>
</evidence>
<keyword evidence="6 11" id="KW-0812">Transmembrane</keyword>
<evidence type="ECO:0000256" key="11">
    <source>
        <dbReference type="SAM" id="Phobius"/>
    </source>
</evidence>
<dbReference type="InterPro" id="IPR003661">
    <property type="entry name" value="HisK_dim/P_dom"/>
</dbReference>
<sequence length="459" mass="47849">MRVRLVTSFTLLAAICMICFATGIGYAIAGSRTQGLVIARIQDANRFAAMASASPGVLEATAQSYYEQTGNGLLVIANSGRVMVDLGVDRGNQRVVEVTTNAHQFVPPEPLYPWTERPMIVAQPIGTWPQAGGVVVIAISTEATRHGIADSWIQLGCVTLTAILVFLALALGVAGWILRPVSKLLREVGALTSTLPVRAHGAPTRRAAGPPEIAELAVGVQTVTRAVAELAAAERQLVADTAHSLRNPLAALAVRLQALRPMVAHDEAAATFVGVVSEVDRLSQLLDGLLSNGGEAGSTVPAAPRCDPVVVVRERIDAWLDAYVRAGMTLTSDTVDEGLIATVPASVLSQVLDVALSNSVRYAGRDARTVISVGRECESVVVSVSDNGIGVSADELDQLTTRFFRGAQATSGGSGLGMSIAATLVTQYGGLFFVDIAEPHGLVVTASFPVVTAAELTVG</sequence>
<evidence type="ECO:0000313" key="13">
    <source>
        <dbReference type="EMBL" id="TCJ97737.1"/>
    </source>
</evidence>
<dbReference type="GO" id="GO:0000155">
    <property type="term" value="F:phosphorelay sensor kinase activity"/>
    <property type="evidence" value="ECO:0007669"/>
    <property type="project" value="InterPro"/>
</dbReference>
<dbReference type="EC" id="2.7.13.3" evidence="3"/>
<keyword evidence="5" id="KW-0808">Transferase</keyword>
<dbReference type="STRING" id="1210063.GCA_001612665_01443"/>
<dbReference type="PROSITE" id="PS50109">
    <property type="entry name" value="HIS_KIN"/>
    <property type="match status" value="1"/>
</dbReference>
<feature type="transmembrane region" description="Helical" evidence="11">
    <location>
        <begin position="152"/>
        <end position="178"/>
    </location>
</feature>
<evidence type="ECO:0000256" key="10">
    <source>
        <dbReference type="ARBA" id="ARBA00023136"/>
    </source>
</evidence>
<dbReference type="SUPFAM" id="SSF47384">
    <property type="entry name" value="Homodimeric domain of signal transducing histidine kinase"/>
    <property type="match status" value="1"/>
</dbReference>
<dbReference type="GO" id="GO:0005886">
    <property type="term" value="C:plasma membrane"/>
    <property type="evidence" value="ECO:0007669"/>
    <property type="project" value="UniProtKB-SubCell"/>
</dbReference>
<name>A0A4R1FRX0_9NOCA</name>
<dbReference type="Pfam" id="PF02518">
    <property type="entry name" value="HATPase_c"/>
    <property type="match status" value="1"/>
</dbReference>
<protein>
    <recommendedName>
        <fullName evidence="3">histidine kinase</fullName>
        <ecNumber evidence="3">2.7.13.3</ecNumber>
    </recommendedName>
</protein>
<evidence type="ECO:0000256" key="4">
    <source>
        <dbReference type="ARBA" id="ARBA00022553"/>
    </source>
</evidence>
<dbReference type="Gene3D" id="1.10.287.130">
    <property type="match status" value="1"/>
</dbReference>
<keyword evidence="8 11" id="KW-1133">Transmembrane helix</keyword>
<comment type="caution">
    <text evidence="13">The sequence shown here is derived from an EMBL/GenBank/DDBJ whole genome shotgun (WGS) entry which is preliminary data.</text>
</comment>
<comment type="subcellular location">
    <subcellularLocation>
        <location evidence="2">Cell membrane</location>
    </subcellularLocation>
</comment>
<evidence type="ECO:0000256" key="9">
    <source>
        <dbReference type="ARBA" id="ARBA00023012"/>
    </source>
</evidence>
<evidence type="ECO:0000259" key="12">
    <source>
        <dbReference type="PROSITE" id="PS50109"/>
    </source>
</evidence>
<dbReference type="PRINTS" id="PR00344">
    <property type="entry name" value="BCTRLSENSOR"/>
</dbReference>
<dbReference type="InterPro" id="IPR004358">
    <property type="entry name" value="Sig_transdc_His_kin-like_C"/>
</dbReference>
<dbReference type="SMART" id="SM00387">
    <property type="entry name" value="HATPase_c"/>
    <property type="match status" value="1"/>
</dbReference>
<dbReference type="InterPro" id="IPR003594">
    <property type="entry name" value="HATPase_dom"/>
</dbReference>
<dbReference type="OrthoDB" id="9786919at2"/>
<keyword evidence="4" id="KW-0597">Phosphoprotein</keyword>
<evidence type="ECO:0000256" key="8">
    <source>
        <dbReference type="ARBA" id="ARBA00022989"/>
    </source>
</evidence>
<dbReference type="Pfam" id="PF00512">
    <property type="entry name" value="HisKA"/>
    <property type="match status" value="1"/>
</dbReference>
<dbReference type="InterPro" id="IPR005467">
    <property type="entry name" value="His_kinase_dom"/>
</dbReference>
<dbReference type="Proteomes" id="UP000294856">
    <property type="component" value="Unassembled WGS sequence"/>
</dbReference>
<evidence type="ECO:0000256" key="1">
    <source>
        <dbReference type="ARBA" id="ARBA00000085"/>
    </source>
</evidence>
<dbReference type="SMART" id="SM00388">
    <property type="entry name" value="HisKA"/>
    <property type="match status" value="1"/>
</dbReference>
<keyword evidence="9" id="KW-0902">Two-component regulatory system</keyword>